<feature type="domain" description="GRAM" evidence="2">
    <location>
        <begin position="68"/>
        <end position="121"/>
    </location>
</feature>
<name>A0A7J7HK83_CAMSI</name>
<dbReference type="Gene3D" id="2.30.29.30">
    <property type="entry name" value="Pleckstrin-homology domain (PH domain)/Phosphotyrosine-binding domain (PTB)"/>
    <property type="match status" value="1"/>
</dbReference>
<dbReference type="Proteomes" id="UP000593564">
    <property type="component" value="Unassembled WGS sequence"/>
</dbReference>
<evidence type="ECO:0000313" key="3">
    <source>
        <dbReference type="EMBL" id="KAF5952847.1"/>
    </source>
</evidence>
<accession>A0A7J7HK83</accession>
<feature type="compositionally biased region" description="Polar residues" evidence="1">
    <location>
        <begin position="1"/>
        <end position="23"/>
    </location>
</feature>
<gene>
    <name evidence="3" type="ORF">HYC85_010791</name>
</gene>
<organism evidence="3 4">
    <name type="scientific">Camellia sinensis</name>
    <name type="common">Tea plant</name>
    <name type="synonym">Thea sinensis</name>
    <dbReference type="NCBI Taxonomy" id="4442"/>
    <lineage>
        <taxon>Eukaryota</taxon>
        <taxon>Viridiplantae</taxon>
        <taxon>Streptophyta</taxon>
        <taxon>Embryophyta</taxon>
        <taxon>Tracheophyta</taxon>
        <taxon>Spermatophyta</taxon>
        <taxon>Magnoliopsida</taxon>
        <taxon>eudicotyledons</taxon>
        <taxon>Gunneridae</taxon>
        <taxon>Pentapetalae</taxon>
        <taxon>asterids</taxon>
        <taxon>Ericales</taxon>
        <taxon>Theaceae</taxon>
        <taxon>Camellia</taxon>
    </lineage>
</organism>
<dbReference type="AlphaFoldDB" id="A0A7J7HK83"/>
<feature type="region of interest" description="Disordered" evidence="1">
    <location>
        <begin position="1"/>
        <end position="70"/>
    </location>
</feature>
<evidence type="ECO:0000259" key="2">
    <source>
        <dbReference type="SMART" id="SM00568"/>
    </source>
</evidence>
<evidence type="ECO:0000313" key="4">
    <source>
        <dbReference type="Proteomes" id="UP000593564"/>
    </source>
</evidence>
<evidence type="ECO:0000256" key="1">
    <source>
        <dbReference type="SAM" id="MobiDB-lite"/>
    </source>
</evidence>
<dbReference type="SMART" id="SM00568">
    <property type="entry name" value="GRAM"/>
    <property type="match status" value="1"/>
</dbReference>
<dbReference type="InterPro" id="IPR004182">
    <property type="entry name" value="GRAM"/>
</dbReference>
<protein>
    <recommendedName>
        <fullName evidence="2">GRAM domain-containing protein</fullName>
    </recommendedName>
</protein>
<dbReference type="Pfam" id="PF02893">
    <property type="entry name" value="GRAM"/>
    <property type="match status" value="1"/>
</dbReference>
<reference evidence="3 4" key="2">
    <citation type="submission" date="2020-07" db="EMBL/GenBank/DDBJ databases">
        <title>Genome assembly of wild tea tree DASZ reveals pedigree and selection history of tea varieties.</title>
        <authorList>
            <person name="Zhang W."/>
        </authorList>
    </citation>
    <scope>NUCLEOTIDE SEQUENCE [LARGE SCALE GENOMIC DNA]</scope>
    <source>
        <strain evidence="4">cv. G240</strain>
        <tissue evidence="3">Leaf</tissue>
    </source>
</reference>
<feature type="compositionally biased region" description="Low complexity" evidence="1">
    <location>
        <begin position="26"/>
        <end position="47"/>
    </location>
</feature>
<dbReference type="InterPro" id="IPR011993">
    <property type="entry name" value="PH-like_dom_sf"/>
</dbReference>
<comment type="caution">
    <text evidence="3">The sequence shown here is derived from an EMBL/GenBank/DDBJ whole genome shotgun (WGS) entry which is preliminary data.</text>
</comment>
<dbReference type="PANTHER" id="PTHR47666">
    <property type="entry name" value="PROTEIN VASCULAR ASSOCIATED DEATH 1, CHLOROPLASTIC"/>
    <property type="match status" value="1"/>
</dbReference>
<dbReference type="GO" id="GO:0043069">
    <property type="term" value="P:negative regulation of programmed cell death"/>
    <property type="evidence" value="ECO:0007669"/>
    <property type="project" value="TreeGrafter"/>
</dbReference>
<dbReference type="EMBL" id="JACBKZ010000004">
    <property type="protein sequence ID" value="KAF5952847.1"/>
    <property type="molecule type" value="Genomic_DNA"/>
</dbReference>
<proteinExistence type="predicted"/>
<sequence length="122" mass="13534">MAVASANSVKTETSQSMDSSPSGRVSDAASESSSSAGLSSATAADPPNSSPNPPRDLEFQPQASQRSEEYRRLFRLPPEEVLIQDFNCALQENFLLQGHMYVFGHYICFYSNLFGFETKVWW</sequence>
<dbReference type="PANTHER" id="PTHR47666:SF1">
    <property type="entry name" value="PROTEIN VASCULAR ASSOCIATED DEATH 1, CHLOROPLASTIC"/>
    <property type="match status" value="1"/>
</dbReference>
<keyword evidence="4" id="KW-1185">Reference proteome</keyword>
<reference evidence="4" key="1">
    <citation type="journal article" date="2020" name="Nat. Commun.">
        <title>Genome assembly of wild tea tree DASZ reveals pedigree and selection history of tea varieties.</title>
        <authorList>
            <person name="Zhang W."/>
            <person name="Zhang Y."/>
            <person name="Qiu H."/>
            <person name="Guo Y."/>
            <person name="Wan H."/>
            <person name="Zhang X."/>
            <person name="Scossa F."/>
            <person name="Alseekh S."/>
            <person name="Zhang Q."/>
            <person name="Wang P."/>
            <person name="Xu L."/>
            <person name="Schmidt M.H."/>
            <person name="Jia X."/>
            <person name="Li D."/>
            <person name="Zhu A."/>
            <person name="Guo F."/>
            <person name="Chen W."/>
            <person name="Ni D."/>
            <person name="Usadel B."/>
            <person name="Fernie A.R."/>
            <person name="Wen W."/>
        </authorList>
    </citation>
    <scope>NUCLEOTIDE SEQUENCE [LARGE SCALE GENOMIC DNA]</scope>
    <source>
        <strain evidence="4">cv. G240</strain>
    </source>
</reference>